<dbReference type="EMBL" id="JACXVP010000012">
    <property type="protein sequence ID" value="KAG5573139.1"/>
    <property type="molecule type" value="Genomic_DNA"/>
</dbReference>
<proteinExistence type="predicted"/>
<dbReference type="OrthoDB" id="1841727at2759"/>
<organism evidence="2 3">
    <name type="scientific">Solanum commersonii</name>
    <name type="common">Commerson's wild potato</name>
    <name type="synonym">Commerson's nightshade</name>
    <dbReference type="NCBI Taxonomy" id="4109"/>
    <lineage>
        <taxon>Eukaryota</taxon>
        <taxon>Viridiplantae</taxon>
        <taxon>Streptophyta</taxon>
        <taxon>Embryophyta</taxon>
        <taxon>Tracheophyta</taxon>
        <taxon>Spermatophyta</taxon>
        <taxon>Magnoliopsida</taxon>
        <taxon>eudicotyledons</taxon>
        <taxon>Gunneridae</taxon>
        <taxon>Pentapetalae</taxon>
        <taxon>asterids</taxon>
        <taxon>lamiids</taxon>
        <taxon>Solanales</taxon>
        <taxon>Solanaceae</taxon>
        <taxon>Solanoideae</taxon>
        <taxon>Solaneae</taxon>
        <taxon>Solanum</taxon>
    </lineage>
</organism>
<protein>
    <submittedName>
        <fullName evidence="2">Uncharacterized protein</fullName>
    </submittedName>
</protein>
<keyword evidence="3" id="KW-1185">Reference proteome</keyword>
<comment type="caution">
    <text evidence="2">The sequence shown here is derived from an EMBL/GenBank/DDBJ whole genome shotgun (WGS) entry which is preliminary data.</text>
</comment>
<feature type="compositionally biased region" description="Low complexity" evidence="1">
    <location>
        <begin position="198"/>
        <end position="208"/>
    </location>
</feature>
<evidence type="ECO:0000313" key="2">
    <source>
        <dbReference type="EMBL" id="KAG5573139.1"/>
    </source>
</evidence>
<evidence type="ECO:0000313" key="3">
    <source>
        <dbReference type="Proteomes" id="UP000824120"/>
    </source>
</evidence>
<gene>
    <name evidence="2" type="ORF">H5410_062905</name>
</gene>
<reference evidence="2 3" key="1">
    <citation type="submission" date="2020-09" db="EMBL/GenBank/DDBJ databases">
        <title>De no assembly of potato wild relative species, Solanum commersonii.</title>
        <authorList>
            <person name="Cho K."/>
        </authorList>
    </citation>
    <scope>NUCLEOTIDE SEQUENCE [LARGE SCALE GENOMIC DNA]</scope>
    <source>
        <strain evidence="2">LZ3.2</strain>
        <tissue evidence="2">Leaf</tissue>
    </source>
</reference>
<dbReference type="Proteomes" id="UP000824120">
    <property type="component" value="Chromosome 12"/>
</dbReference>
<feature type="region of interest" description="Disordered" evidence="1">
    <location>
        <begin position="194"/>
        <end position="214"/>
    </location>
</feature>
<evidence type="ECO:0000256" key="1">
    <source>
        <dbReference type="SAM" id="MobiDB-lite"/>
    </source>
</evidence>
<accession>A0A9J5WBP8</accession>
<sequence>MHLFGLPSGGPIALPCDSAFHGLHHFTNQERCSYQRSSKSIAPINSFMLLFNFFFAPRKWESTDYCLLNYPWIQICDIVVRLRPNTISRMILWTMPHQGSIKINTDGSYIDYNDKAEIGGIGRDCNEDFVFTFAIPRRIGIRSRRDRSSRRRQQDHPFVLGLQATITPHNAGITIINVSSRDLVERALRQQHVPDYFNGGSSQNSSDDSQPESELLFDDQEAYTEEREDDAILLGYFKTRIHHVAD</sequence>
<name>A0A9J5WBP8_SOLCO</name>
<dbReference type="AlphaFoldDB" id="A0A9J5WBP8"/>